<dbReference type="InterPro" id="IPR027417">
    <property type="entry name" value="P-loop_NTPase"/>
</dbReference>
<dbReference type="EMBL" id="FNOI01000003">
    <property type="protein sequence ID" value="SDX02190.1"/>
    <property type="molecule type" value="Genomic_DNA"/>
</dbReference>
<dbReference type="GO" id="GO:0008476">
    <property type="term" value="F:protein-tyrosine sulfotransferase activity"/>
    <property type="evidence" value="ECO:0007669"/>
    <property type="project" value="InterPro"/>
</dbReference>
<keyword evidence="3" id="KW-1185">Reference proteome</keyword>
<dbReference type="PANTHER" id="PTHR12788:SF10">
    <property type="entry name" value="PROTEIN-TYROSINE SULFOTRANSFERASE"/>
    <property type="match status" value="1"/>
</dbReference>
<evidence type="ECO:0000256" key="1">
    <source>
        <dbReference type="ARBA" id="ARBA00022679"/>
    </source>
</evidence>
<dbReference type="STRING" id="670155.SAMN04488001_2272"/>
<organism evidence="2 3">
    <name type="scientific">Litoreibacter albidus</name>
    <dbReference type="NCBI Taxonomy" id="670155"/>
    <lineage>
        <taxon>Bacteria</taxon>
        <taxon>Pseudomonadati</taxon>
        <taxon>Pseudomonadota</taxon>
        <taxon>Alphaproteobacteria</taxon>
        <taxon>Rhodobacterales</taxon>
        <taxon>Roseobacteraceae</taxon>
        <taxon>Litoreibacter</taxon>
    </lineage>
</organism>
<dbReference type="SUPFAM" id="SSF48452">
    <property type="entry name" value="TPR-like"/>
    <property type="match status" value="1"/>
</dbReference>
<dbReference type="Gene3D" id="1.25.40.10">
    <property type="entry name" value="Tetratricopeptide repeat domain"/>
    <property type="match status" value="1"/>
</dbReference>
<dbReference type="AlphaFoldDB" id="A0A1H2YAY9"/>
<evidence type="ECO:0000313" key="2">
    <source>
        <dbReference type="EMBL" id="SDX02190.1"/>
    </source>
</evidence>
<evidence type="ECO:0000313" key="3">
    <source>
        <dbReference type="Proteomes" id="UP000199441"/>
    </source>
</evidence>
<name>A0A1H2YAY9_9RHOB</name>
<sequence length="470" mass="50968">MGQFDNAVHDARQQAANGDLIGALGAANRALMQMPQDQNLKLFRARLLHALGRDTEALADLKPFTAGPMPAQLALFVAEVAEHAGALKLAEDALGQALPTAKKPATLLAKRAVLRQSLGAFEAAQKDLRDAIKRSPTDGELYRLLGSMHRFKANDPLLKKMQQARRKIPAGSAASAHLEFAISKALDDLGDYDRSFKHLTQANATMRKLHPYSAQVRDDQLARYKQALSTLPHAPAATASKAAPIFVTGLPRSGTTLVEQILSAHPDVTGGGEMAIFGGLMRETLGDPAGDAPLDLTQETLSKLGHAYADAVAMRHPSASRVTDKSIQTASYAGAVAAALPNARIIVVRRNPHGNALSLLRQVFQPGKQLFSYNLKDILRYQRGFDDMVAFWQATLPDRVHVVEYETLVREPDATTRALLDMADLPWDDACLHPEDNTRAVQTLSAVAVRKPISTDAADKWRRYASHLGA</sequence>
<gene>
    <name evidence="2" type="ORF">SAMN04488001_2272</name>
</gene>
<reference evidence="3" key="1">
    <citation type="submission" date="2016-10" db="EMBL/GenBank/DDBJ databases">
        <authorList>
            <person name="Varghese N."/>
            <person name="Submissions S."/>
        </authorList>
    </citation>
    <scope>NUCLEOTIDE SEQUENCE [LARGE SCALE GENOMIC DNA]</scope>
    <source>
        <strain evidence="3">DSM 26922</strain>
    </source>
</reference>
<dbReference type="InterPro" id="IPR011990">
    <property type="entry name" value="TPR-like_helical_dom_sf"/>
</dbReference>
<dbReference type="Proteomes" id="UP000199441">
    <property type="component" value="Unassembled WGS sequence"/>
</dbReference>
<proteinExistence type="predicted"/>
<dbReference type="SUPFAM" id="SSF52540">
    <property type="entry name" value="P-loop containing nucleoside triphosphate hydrolases"/>
    <property type="match status" value="1"/>
</dbReference>
<dbReference type="RefSeq" id="WP_089947035.1">
    <property type="nucleotide sequence ID" value="NZ_FNOI01000003.1"/>
</dbReference>
<protein>
    <submittedName>
        <fullName evidence="2">Tetratricopeptide repeat-containing protein</fullName>
    </submittedName>
</protein>
<dbReference type="Pfam" id="PF13469">
    <property type="entry name" value="Sulfotransfer_3"/>
    <property type="match status" value="1"/>
</dbReference>
<accession>A0A1H2YAY9</accession>
<keyword evidence="1" id="KW-0808">Transferase</keyword>
<dbReference type="OrthoDB" id="9800698at2"/>
<dbReference type="InterPro" id="IPR026634">
    <property type="entry name" value="TPST-like"/>
</dbReference>
<dbReference type="PANTHER" id="PTHR12788">
    <property type="entry name" value="PROTEIN-TYROSINE SULFOTRANSFERASE 2"/>
    <property type="match status" value="1"/>
</dbReference>
<dbReference type="Gene3D" id="3.40.50.300">
    <property type="entry name" value="P-loop containing nucleotide triphosphate hydrolases"/>
    <property type="match status" value="1"/>
</dbReference>